<gene>
    <name evidence="2" type="ordered locus">CENSYa_0306</name>
</gene>
<name>A0RUC6_CENSY</name>
<evidence type="ECO:0000313" key="3">
    <source>
        <dbReference type="Proteomes" id="UP000000758"/>
    </source>
</evidence>
<dbReference type="EnsemblBacteria" id="ABK76943">
    <property type="protein sequence ID" value="ABK76943"/>
    <property type="gene ID" value="CENSYa_0306"/>
</dbReference>
<dbReference type="Gene3D" id="3.30.1330.100">
    <property type="entry name" value="CofE-like"/>
    <property type="match status" value="1"/>
</dbReference>
<reference evidence="2 3" key="1">
    <citation type="journal article" date="2006" name="Proc. Natl. Acad. Sci. U.S.A.">
        <title>Genomic analysis of the uncultivated marine crenarchaeote Cenarchaeum symbiosum.</title>
        <authorList>
            <person name="Hallam S.J."/>
            <person name="Konstantinidis K.T."/>
            <person name="Putnam N."/>
            <person name="Schleper C."/>
            <person name="Watanabe Y."/>
            <person name="Sugahara J."/>
            <person name="Preston C."/>
            <person name="de la Torre J."/>
            <person name="Richardson P.M."/>
            <person name="DeLong E.F."/>
        </authorList>
    </citation>
    <scope>NUCLEOTIDE SEQUENCE [LARGE SCALE GENOMIC DNA]</scope>
    <source>
        <strain evidence="3">A</strain>
    </source>
</reference>
<evidence type="ECO:0000259" key="1">
    <source>
        <dbReference type="Pfam" id="PF01996"/>
    </source>
</evidence>
<dbReference type="PANTHER" id="PTHR47917">
    <property type="match status" value="1"/>
</dbReference>
<sequence>MRPVALTVIPIRARRETGRFGLLGAVLCAIKDGGAELQDGDVLVVSSKYVANSQGRMVDLGGISPSREGADLARRYRIDPEMAEIVLRESDAVLGGTAGFVLTSGGGMMAPNAGIDRSNTAGGTAVLYPEDPYGTAEALRRGIFLACGAHVGVILSDSRLMPARVGTTGVAISCAGMEPVEDARARPDLDGNPLKVTFQAVADSLASAANHGMGEAAESVPIAVLRGSGARLTGRRILPAESAVHHDTCVYVRGLSGTNP</sequence>
<dbReference type="PATRIC" id="fig|414004.10.peg.272"/>
<dbReference type="InterPro" id="IPR002847">
    <property type="entry name" value="F420-0_gamma-glut_ligase-dom"/>
</dbReference>
<keyword evidence="3" id="KW-1185">Reference proteome</keyword>
<dbReference type="AlphaFoldDB" id="A0RUC6"/>
<protein>
    <recommendedName>
        <fullName evidence="1">Coenzyme F420:L-glutamate ligase-like domain-containing protein</fullName>
    </recommendedName>
</protein>
<feature type="domain" description="Coenzyme F420:L-glutamate ligase-like" evidence="1">
    <location>
        <begin position="25"/>
        <end position="227"/>
    </location>
</feature>
<evidence type="ECO:0000313" key="2">
    <source>
        <dbReference type="EMBL" id="ABK76943.1"/>
    </source>
</evidence>
<dbReference type="Gene3D" id="3.90.1660.10">
    <property type="entry name" value="CofE-like domain"/>
    <property type="match status" value="1"/>
</dbReference>
<accession>A0RUC6</accession>
<dbReference type="SUPFAM" id="SSF144010">
    <property type="entry name" value="CofE-like"/>
    <property type="match status" value="1"/>
</dbReference>
<dbReference type="KEGG" id="csy:CENSYa_0306"/>
<dbReference type="GO" id="GO:0052618">
    <property type="term" value="F:coenzyme F420-0:L-glutamate ligase activity"/>
    <property type="evidence" value="ECO:0007669"/>
    <property type="project" value="TreeGrafter"/>
</dbReference>
<proteinExistence type="predicted"/>
<dbReference type="STRING" id="414004.CENSYa_0306"/>
<dbReference type="Pfam" id="PF01996">
    <property type="entry name" value="F420_ligase"/>
    <property type="match status" value="1"/>
</dbReference>
<dbReference type="PANTHER" id="PTHR47917:SF2">
    <property type="entry name" value="COENZYME F420:L-GLUTAMATE LIGASE-LIKE DOMAIN-CONTAINING PROTEIN"/>
    <property type="match status" value="1"/>
</dbReference>
<dbReference type="HOGENOM" id="CLU_051152_1_0_2"/>
<dbReference type="Proteomes" id="UP000000758">
    <property type="component" value="Chromosome"/>
</dbReference>
<dbReference type="EMBL" id="DP000238">
    <property type="protein sequence ID" value="ABK76943.1"/>
    <property type="molecule type" value="Genomic_DNA"/>
</dbReference>
<organism evidence="2 3">
    <name type="scientific">Cenarchaeum symbiosum (strain A)</name>
    <dbReference type="NCBI Taxonomy" id="414004"/>
    <lineage>
        <taxon>Archaea</taxon>
        <taxon>Nitrososphaerota</taxon>
        <taxon>Candidatus Cenarchaeales</taxon>
        <taxon>Candidatus Cenarchaeaceae</taxon>
        <taxon>Candidatus Cenarchaeum</taxon>
    </lineage>
</organism>